<feature type="signal peptide" evidence="1">
    <location>
        <begin position="1"/>
        <end position="19"/>
    </location>
</feature>
<feature type="chain" id="PRO_5014501804" description="Peptidylprolyl isomerase" evidence="1">
    <location>
        <begin position="20"/>
        <end position="140"/>
    </location>
</feature>
<dbReference type="AlphaFoldDB" id="A0A077X9Y6"/>
<dbReference type="SUPFAM" id="SSF54534">
    <property type="entry name" value="FKBP-like"/>
    <property type="match status" value="1"/>
</dbReference>
<proteinExistence type="predicted"/>
<dbReference type="Proteomes" id="UP000195489">
    <property type="component" value="Chromosome 5"/>
</dbReference>
<evidence type="ECO:0000313" key="2">
    <source>
        <dbReference type="EMBL" id="SCL99665.1"/>
    </source>
</evidence>
<evidence type="ECO:0000313" key="6">
    <source>
        <dbReference type="Proteomes" id="UP000195489"/>
    </source>
</evidence>
<evidence type="ECO:0000256" key="1">
    <source>
        <dbReference type="SAM" id="SignalP"/>
    </source>
</evidence>
<reference evidence="4" key="2">
    <citation type="submission" date="2014-05" db="EMBL/GenBank/DDBJ databases">
        <authorList>
            <person name="Aslett M.A."/>
            <person name="De Silva N."/>
        </authorList>
    </citation>
    <scope>NUCLEOTIDE SEQUENCE</scope>
    <source>
        <strain evidence="4">AS</strain>
    </source>
</reference>
<evidence type="ECO:0000313" key="5">
    <source>
        <dbReference type="Proteomes" id="UP000071118"/>
    </source>
</evidence>
<keyword evidence="1" id="KW-0732">Signal</keyword>
<dbReference type="RefSeq" id="XP_016655225.1">
    <property type="nucleotide sequence ID" value="XM_016800192.1"/>
</dbReference>
<name>A0A077X9Y6_PLACU</name>
<dbReference type="OrthoDB" id="1902587at2759"/>
<evidence type="ECO:0008006" key="8">
    <source>
        <dbReference type="Google" id="ProtNLM"/>
    </source>
</evidence>
<reference evidence="4 5" key="1">
    <citation type="journal article" date="2014" name="BMC Biol.">
        <title>A comprehensive evaluation of rodent malaria parasite genomes and gene expression.</title>
        <authorList>
            <person name="Otto T.D."/>
            <person name="Bohme U."/>
            <person name="Jackson A.P."/>
            <person name="Hunt M."/>
            <person name="Franke-Fayard B."/>
            <person name="Hoeijmakers W.A."/>
            <person name="Religa A.A."/>
            <person name="Robertson L."/>
            <person name="Sanders M."/>
            <person name="Ogun S.A."/>
            <person name="Cunningham D."/>
            <person name="Erhart A."/>
            <person name="Billker O."/>
            <person name="Khan S.M."/>
            <person name="Stunnenberg H.G."/>
            <person name="Langhorne J."/>
            <person name="Holder A.A."/>
            <person name="Waters A.P."/>
            <person name="Newbold C.I."/>
            <person name="Pain A."/>
            <person name="Berriman M."/>
            <person name="Janse C.J."/>
        </authorList>
    </citation>
    <scope>NUCLEOTIDE SEQUENCE [LARGE SCALE GENOMIC DNA]</scope>
    <source>
        <strain evidence="4 5">AS</strain>
    </source>
</reference>
<accession>A0A077X9Y6</accession>
<dbReference type="EMBL" id="LT608157">
    <property type="protein sequence ID" value="SCM00744.1"/>
    <property type="molecule type" value="Genomic_DNA"/>
</dbReference>
<dbReference type="KEGG" id="pcb:PCHAS_0518000"/>
<dbReference type="VEuPathDB" id="PlasmoDB:PCHAS_0518000"/>
<dbReference type="Proteomes" id="UP000507163">
    <property type="component" value="Chromosome 5"/>
</dbReference>
<evidence type="ECO:0000313" key="3">
    <source>
        <dbReference type="EMBL" id="SCM00744.1"/>
    </source>
</evidence>
<dbReference type="EMBL" id="LK022882">
    <property type="protein sequence ID" value="VTZ67517.1"/>
    <property type="molecule type" value="Genomic_DNA"/>
</dbReference>
<organism evidence="4 5">
    <name type="scientific">Plasmodium chabaudi chabaudi</name>
    <dbReference type="NCBI Taxonomy" id="31271"/>
    <lineage>
        <taxon>Eukaryota</taxon>
        <taxon>Sar</taxon>
        <taxon>Alveolata</taxon>
        <taxon>Apicomplexa</taxon>
        <taxon>Aconoidasida</taxon>
        <taxon>Haemosporida</taxon>
        <taxon>Plasmodiidae</taxon>
        <taxon>Plasmodium</taxon>
        <taxon>Plasmodium (Vinckeia)</taxon>
    </lineage>
</organism>
<sequence>MNFLYLSFFFYFILYIAKSDDETYIKLNDDEIKNKYSVRILKKSTVECGLKLNDLATIHIRTFSPGVDIMPNVLSGYKFGYAEQTFIVGKHNVTPLNKGLIGMCVGELRRIGIRIGNIGKIYYEVTLKDYKKNNVINEEL</sequence>
<evidence type="ECO:0000313" key="7">
    <source>
        <dbReference type="Proteomes" id="UP000507163"/>
    </source>
</evidence>
<gene>
    <name evidence="2" type="ORF">PCHAJ_000082900</name>
    <name evidence="4" type="ORF">PCHAS_0518000</name>
    <name evidence="3" type="ORF">PCHCB_000083600</name>
</gene>
<reference evidence="4" key="3">
    <citation type="submission" date="2019-05" db="EMBL/GenBank/DDBJ databases">
        <authorList>
            <consortium name="Pathogen Informatics"/>
        </authorList>
    </citation>
    <scope>NUCLEOTIDE SEQUENCE</scope>
    <source>
        <strain evidence="2 7">AJ</strain>
        <strain evidence="4">AS</strain>
        <strain evidence="3 6">CB</strain>
    </source>
</reference>
<protein>
    <recommendedName>
        <fullName evidence="8">Peptidylprolyl isomerase</fullName>
    </recommendedName>
</protein>
<evidence type="ECO:0000313" key="4">
    <source>
        <dbReference type="EMBL" id="VTZ67517.1"/>
    </source>
</evidence>
<keyword evidence="5" id="KW-1185">Reference proteome</keyword>
<dbReference type="EMBL" id="LT608171">
    <property type="protein sequence ID" value="SCL99665.1"/>
    <property type="molecule type" value="Genomic_DNA"/>
</dbReference>
<dbReference type="GeneID" id="3492204"/>
<dbReference type="Proteomes" id="UP000071118">
    <property type="component" value="Chromosome 5"/>
</dbReference>